<dbReference type="Gene3D" id="3.30.300.30">
    <property type="match status" value="1"/>
</dbReference>
<name>A0ABX6UZJ7_9PAST</name>
<dbReference type="RefSeq" id="WP_194813065.1">
    <property type="nucleotide sequence ID" value="NZ_CP063056.1"/>
</dbReference>
<dbReference type="GO" id="GO:0016874">
    <property type="term" value="F:ligase activity"/>
    <property type="evidence" value="ECO:0007669"/>
    <property type="project" value="UniProtKB-KW"/>
</dbReference>
<keyword evidence="3" id="KW-0436">Ligase</keyword>
<dbReference type="Proteomes" id="UP000663069">
    <property type="component" value="Chromosome"/>
</dbReference>
<dbReference type="InterPro" id="IPR050237">
    <property type="entry name" value="ATP-dep_AMP-bd_enzyme"/>
</dbReference>
<dbReference type="SUPFAM" id="SSF56801">
    <property type="entry name" value="Acetyl-CoA synthetase-like"/>
    <property type="match status" value="1"/>
</dbReference>
<dbReference type="InterPro" id="IPR025110">
    <property type="entry name" value="AMP-bd_C"/>
</dbReference>
<dbReference type="EMBL" id="CP063056">
    <property type="protein sequence ID" value="QPB43508.1"/>
    <property type="molecule type" value="Genomic_DNA"/>
</dbReference>
<organism evidence="3 4">
    <name type="scientific">Rodentibacter haemolyticus</name>
    <dbReference type="NCBI Taxonomy" id="2778911"/>
    <lineage>
        <taxon>Bacteria</taxon>
        <taxon>Pseudomonadati</taxon>
        <taxon>Pseudomonadota</taxon>
        <taxon>Gammaproteobacteria</taxon>
        <taxon>Pasteurellales</taxon>
        <taxon>Pasteurellaceae</taxon>
        <taxon>Rodentibacter</taxon>
    </lineage>
</organism>
<dbReference type="Gene3D" id="3.40.50.12780">
    <property type="entry name" value="N-terminal domain of ligase-like"/>
    <property type="match status" value="1"/>
</dbReference>
<evidence type="ECO:0000313" key="3">
    <source>
        <dbReference type="EMBL" id="QPB43508.1"/>
    </source>
</evidence>
<dbReference type="InterPro" id="IPR000873">
    <property type="entry name" value="AMP-dep_synth/lig_dom"/>
</dbReference>
<feature type="domain" description="AMP-binding enzyme C-terminal" evidence="2">
    <location>
        <begin position="338"/>
        <end position="419"/>
    </location>
</feature>
<dbReference type="InterPro" id="IPR042099">
    <property type="entry name" value="ANL_N_sf"/>
</dbReference>
<reference evidence="3 4" key="1">
    <citation type="submission" date="2020-10" db="EMBL/GenBank/DDBJ databases">
        <title>Genome Sequencing of Rodentibacter spp. strain DSM111151.</title>
        <authorList>
            <person name="Benga L."/>
            <person name="Lautwein T."/>
        </authorList>
    </citation>
    <scope>NUCLEOTIDE SEQUENCE [LARGE SCALE GENOMIC DNA]</scope>
    <source>
        <strain evidence="3 4">DSM 111151</strain>
    </source>
</reference>
<sequence length="432" mass="49289">MKTITSSSLPIALNPEWSRADFYYRAHQISAQLQQDNIQAVALWFDDATYFACVLLACLNANVRVLLPPNLVGDNQQWVDENADLLFNDAGFTHYGISQKIISNRPLVARGNQTEVWLKTSGSSGNAKIVVKTPEQLWQEAEIVAQILPFATEQQVHLVSSVSVQHFYGLTYRVMLPLLRGWVIDRLQHTFPDSFLQHSRHFGKAIWITSPTFLTGLDINRKDIHYDNLCGIVTSGGALAEVEAMRIAQKLNVPLIEGYGSTETGVIATRQGTEYWTTVPDVKVGVNEEGALWVESHRVPQREQTADAVEFYPQGFLLLGRIDRIAKLGDKRISLIRIEQDLMQHHWVADCFIAPHIDHKHRPLAWVALSDEGMAEYQKQGRKALIRTLRQHLLTKQERFALPRYWRFTDKLPRNSQSKILRQDFEQICKAR</sequence>
<protein>
    <submittedName>
        <fullName evidence="3">Acyl--CoA ligase</fullName>
    </submittedName>
</protein>
<evidence type="ECO:0000259" key="2">
    <source>
        <dbReference type="Pfam" id="PF13193"/>
    </source>
</evidence>
<keyword evidence="4" id="KW-1185">Reference proteome</keyword>
<evidence type="ECO:0000259" key="1">
    <source>
        <dbReference type="Pfam" id="PF00501"/>
    </source>
</evidence>
<dbReference type="PANTHER" id="PTHR43767">
    <property type="entry name" value="LONG-CHAIN-FATTY-ACID--COA LIGASE"/>
    <property type="match status" value="1"/>
</dbReference>
<dbReference type="InterPro" id="IPR045851">
    <property type="entry name" value="AMP-bd_C_sf"/>
</dbReference>
<evidence type="ECO:0000313" key="4">
    <source>
        <dbReference type="Proteomes" id="UP000663069"/>
    </source>
</evidence>
<proteinExistence type="predicted"/>
<dbReference type="Pfam" id="PF00501">
    <property type="entry name" value="AMP-binding"/>
    <property type="match status" value="1"/>
</dbReference>
<dbReference type="PANTHER" id="PTHR43767:SF10">
    <property type="entry name" value="SURFACTIN SYNTHASE SUBUNIT 1"/>
    <property type="match status" value="1"/>
</dbReference>
<feature type="domain" description="AMP-dependent synthetase/ligase" evidence="1">
    <location>
        <begin position="120"/>
        <end position="280"/>
    </location>
</feature>
<gene>
    <name evidence="3" type="ORF">IHV77_05355</name>
</gene>
<dbReference type="Pfam" id="PF13193">
    <property type="entry name" value="AMP-binding_C"/>
    <property type="match status" value="1"/>
</dbReference>
<accession>A0ABX6UZJ7</accession>